<dbReference type="AlphaFoldDB" id="A0A494W000"/>
<sequence length="72" mass="8188">MIFLYNIKHNSLLKSARKYMVNASVFSSHTIEGGSRCGKNIVQLWQEQVTKDSPFPEMYLTQSGKTLADMFA</sequence>
<reference evidence="1 2" key="1">
    <citation type="submission" date="2018-10" db="EMBL/GenBank/DDBJ databases">
        <title>Genome sequencing of Mucilaginibacter sp. HYN0043.</title>
        <authorList>
            <person name="Kim M."/>
            <person name="Yi H."/>
        </authorList>
    </citation>
    <scope>NUCLEOTIDE SEQUENCE [LARGE SCALE GENOMIC DNA]</scope>
    <source>
        <strain evidence="1 2">HYN0043</strain>
    </source>
</reference>
<organism evidence="1 2">
    <name type="scientific">Mucilaginibacter celer</name>
    <dbReference type="NCBI Taxonomy" id="2305508"/>
    <lineage>
        <taxon>Bacteria</taxon>
        <taxon>Pseudomonadati</taxon>
        <taxon>Bacteroidota</taxon>
        <taxon>Sphingobacteriia</taxon>
        <taxon>Sphingobacteriales</taxon>
        <taxon>Sphingobacteriaceae</taxon>
        <taxon>Mucilaginibacter</taxon>
    </lineage>
</organism>
<dbReference type="Proteomes" id="UP000270046">
    <property type="component" value="Chromosome"/>
</dbReference>
<protein>
    <submittedName>
        <fullName evidence="1">Uncharacterized protein</fullName>
    </submittedName>
</protein>
<dbReference type="KEGG" id="muh:HYN43_015135"/>
<evidence type="ECO:0000313" key="1">
    <source>
        <dbReference type="EMBL" id="AYL96552.1"/>
    </source>
</evidence>
<gene>
    <name evidence="1" type="ORF">HYN43_015135</name>
</gene>
<keyword evidence="2" id="KW-1185">Reference proteome</keyword>
<name>A0A494W000_9SPHI</name>
<proteinExistence type="predicted"/>
<accession>A0A494W000</accession>
<evidence type="ECO:0000313" key="2">
    <source>
        <dbReference type="Proteomes" id="UP000270046"/>
    </source>
</evidence>
<dbReference type="EMBL" id="CP032869">
    <property type="protein sequence ID" value="AYL96552.1"/>
    <property type="molecule type" value="Genomic_DNA"/>
</dbReference>